<sequence length="44" mass="5124">MLIKIYTVNMRNEIINILYAKSHHSGYKISFSVNFSAVLRKIPL</sequence>
<proteinExistence type="predicted"/>
<dbReference type="EMBL" id="CP006918">
    <property type="protein sequence ID" value="AHM76882.1"/>
    <property type="molecule type" value="Genomic_DNA"/>
</dbReference>
<dbReference type="AlphaFoldDB" id="W8USG6"/>
<organism evidence="1 2">
    <name type="scientific">Klebsiella pneumoniae 30684/NJST258_2</name>
    <dbReference type="NCBI Taxonomy" id="1420013"/>
    <lineage>
        <taxon>Bacteria</taxon>
        <taxon>Pseudomonadati</taxon>
        <taxon>Pseudomonadota</taxon>
        <taxon>Gammaproteobacteria</taxon>
        <taxon>Enterobacterales</taxon>
        <taxon>Enterobacteriaceae</taxon>
        <taxon>Klebsiella/Raoultella group</taxon>
        <taxon>Klebsiella</taxon>
        <taxon>Klebsiella pneumoniae complex</taxon>
    </lineage>
</organism>
<gene>
    <name evidence="1" type="ORF">KPNJ2_00102</name>
</gene>
<reference evidence="1 2" key="1">
    <citation type="journal article" date="2014" name="Proc. Natl. Acad. Sci. U.S.A.">
        <title>Molecular dissection of the evolution of carbapenem-resistant multilocus sequence type 258 Klebsiella pneumoniae.</title>
        <authorList>
            <person name="Deleo F.R."/>
            <person name="Chen L."/>
            <person name="Porcella S.F."/>
            <person name="Martens C.A."/>
            <person name="Kobayashi S.D."/>
            <person name="Porter A.R."/>
            <person name="Chavda K.D."/>
            <person name="Jacobs M.R."/>
            <person name="Mathema B."/>
            <person name="Olsen R.J."/>
            <person name="Bonomo R.A."/>
            <person name="Musser J.M."/>
            <person name="Kreiswirth B.N."/>
        </authorList>
    </citation>
    <scope>NUCLEOTIDE SEQUENCE [LARGE SCALE GENOMIC DNA]</scope>
    <source>
        <strain evidence="1">30684/NJST258_2</strain>
    </source>
</reference>
<dbReference type="HOGENOM" id="CLU_3344733_0_0_6"/>
<name>W8USG6_KLEPN</name>
<accession>W8USG6</accession>
<protein>
    <submittedName>
        <fullName evidence="1">Uncharacterized protein</fullName>
    </submittedName>
</protein>
<dbReference type="KEGG" id="kps:KPNJ2_00102"/>
<evidence type="ECO:0000313" key="1">
    <source>
        <dbReference type="EMBL" id="AHM76882.1"/>
    </source>
</evidence>
<dbReference type="Proteomes" id="UP000019586">
    <property type="component" value="Chromosome"/>
</dbReference>
<evidence type="ECO:0000313" key="2">
    <source>
        <dbReference type="Proteomes" id="UP000019586"/>
    </source>
</evidence>